<evidence type="ECO:0000256" key="1">
    <source>
        <dbReference type="SAM" id="Phobius"/>
    </source>
</evidence>
<keyword evidence="1" id="KW-0472">Membrane</keyword>
<protein>
    <recommendedName>
        <fullName evidence="3">TQO small subunit DoxD domain-containing protein</fullName>
    </recommendedName>
</protein>
<feature type="transmembrane region" description="Helical" evidence="1">
    <location>
        <begin position="154"/>
        <end position="172"/>
    </location>
</feature>
<feature type="transmembrane region" description="Helical" evidence="1">
    <location>
        <begin position="21"/>
        <end position="39"/>
    </location>
</feature>
<proteinExistence type="predicted"/>
<dbReference type="EMBL" id="CADCVR010000058">
    <property type="protein sequence ID" value="CAA9498632.1"/>
    <property type="molecule type" value="Genomic_DNA"/>
</dbReference>
<keyword evidence="1" id="KW-1133">Transmembrane helix</keyword>
<keyword evidence="1" id="KW-0812">Transmembrane</keyword>
<evidence type="ECO:0008006" key="3">
    <source>
        <dbReference type="Google" id="ProtNLM"/>
    </source>
</evidence>
<feature type="transmembrane region" description="Helical" evidence="1">
    <location>
        <begin position="95"/>
        <end position="118"/>
    </location>
</feature>
<evidence type="ECO:0000313" key="2">
    <source>
        <dbReference type="EMBL" id="CAA9498632.1"/>
    </source>
</evidence>
<reference evidence="2" key="1">
    <citation type="submission" date="2020-02" db="EMBL/GenBank/DDBJ databases">
        <authorList>
            <person name="Meier V. D."/>
        </authorList>
    </citation>
    <scope>NUCLEOTIDE SEQUENCE</scope>
    <source>
        <strain evidence="2">AVDCRST_MAG53</strain>
    </source>
</reference>
<sequence>MNRSAAESVQADMPDALDARSLGRGLAALRIFFGLILFSNGLAKLLSFREISAGPYKSFLITRDEARSILEFEVNQRNGGTDVPLLRTLVNDVVLANWGVFEWIVTFVELGVGALLILGLASRGAALVGLGQQLFLQLVYLSSNRWAFEQPHEWVPLLILALVPAGRVWGLDRRFAGRGLRRPRGWPF</sequence>
<accession>A0A6J4SP53</accession>
<organism evidence="2">
    <name type="scientific">uncultured Solirubrobacteraceae bacterium</name>
    <dbReference type="NCBI Taxonomy" id="1162706"/>
    <lineage>
        <taxon>Bacteria</taxon>
        <taxon>Bacillati</taxon>
        <taxon>Actinomycetota</taxon>
        <taxon>Thermoleophilia</taxon>
        <taxon>Solirubrobacterales</taxon>
        <taxon>Solirubrobacteraceae</taxon>
        <taxon>environmental samples</taxon>
    </lineage>
</organism>
<dbReference type="AlphaFoldDB" id="A0A6J4SP53"/>
<gene>
    <name evidence="2" type="ORF">AVDCRST_MAG53-2275</name>
</gene>
<name>A0A6J4SP53_9ACTN</name>